<organism evidence="1 2">
    <name type="scientific">Eumeta variegata</name>
    <name type="common">Bagworm moth</name>
    <name type="synonym">Eumeta japonica</name>
    <dbReference type="NCBI Taxonomy" id="151549"/>
    <lineage>
        <taxon>Eukaryota</taxon>
        <taxon>Metazoa</taxon>
        <taxon>Ecdysozoa</taxon>
        <taxon>Arthropoda</taxon>
        <taxon>Hexapoda</taxon>
        <taxon>Insecta</taxon>
        <taxon>Pterygota</taxon>
        <taxon>Neoptera</taxon>
        <taxon>Endopterygota</taxon>
        <taxon>Lepidoptera</taxon>
        <taxon>Glossata</taxon>
        <taxon>Ditrysia</taxon>
        <taxon>Tineoidea</taxon>
        <taxon>Psychidae</taxon>
        <taxon>Oiketicinae</taxon>
        <taxon>Eumeta</taxon>
    </lineage>
</organism>
<dbReference type="OrthoDB" id="10063284at2759"/>
<evidence type="ECO:0000313" key="2">
    <source>
        <dbReference type="Proteomes" id="UP000299102"/>
    </source>
</evidence>
<name>A0A4C1U6D7_EUMVA</name>
<protein>
    <submittedName>
        <fullName evidence="1">Uncharacterized protein</fullName>
    </submittedName>
</protein>
<keyword evidence="2" id="KW-1185">Reference proteome</keyword>
<accession>A0A4C1U6D7</accession>
<dbReference type="AlphaFoldDB" id="A0A4C1U6D7"/>
<proteinExistence type="predicted"/>
<gene>
    <name evidence="1" type="ORF">EVAR_12125_1</name>
</gene>
<dbReference type="STRING" id="151549.A0A4C1U6D7"/>
<dbReference type="SUPFAM" id="SSF53098">
    <property type="entry name" value="Ribonuclease H-like"/>
    <property type="match status" value="1"/>
</dbReference>
<comment type="caution">
    <text evidence="1">The sequence shown here is derived from an EMBL/GenBank/DDBJ whole genome shotgun (WGS) entry which is preliminary data.</text>
</comment>
<dbReference type="EMBL" id="BGZK01000129">
    <property type="protein sequence ID" value="GBP21524.1"/>
    <property type="molecule type" value="Genomic_DNA"/>
</dbReference>
<sequence>MASIHKGVQARIAERNELAEFVSCLAHSLNLVGVHSASSCQEAINLFGLIQKVYCFFVGSATRWDIMKKYVKTNLKGSSQTRWSAKHVAVNALLNNLPEIAEALEEVKQTSLAPEAKCEAGRLLTDSS</sequence>
<evidence type="ECO:0000313" key="1">
    <source>
        <dbReference type="EMBL" id="GBP21524.1"/>
    </source>
</evidence>
<reference evidence="1 2" key="1">
    <citation type="journal article" date="2019" name="Commun. Biol.">
        <title>The bagworm genome reveals a unique fibroin gene that provides high tensile strength.</title>
        <authorList>
            <person name="Kono N."/>
            <person name="Nakamura H."/>
            <person name="Ohtoshi R."/>
            <person name="Tomita M."/>
            <person name="Numata K."/>
            <person name="Arakawa K."/>
        </authorList>
    </citation>
    <scope>NUCLEOTIDE SEQUENCE [LARGE SCALE GENOMIC DNA]</scope>
</reference>
<dbReference type="Proteomes" id="UP000299102">
    <property type="component" value="Unassembled WGS sequence"/>
</dbReference>
<dbReference type="InterPro" id="IPR012337">
    <property type="entry name" value="RNaseH-like_sf"/>
</dbReference>